<name>A0ABP0BZJ6_9PEZI</name>
<accession>A0ABP0BZJ6</accession>
<dbReference type="InterPro" id="IPR003959">
    <property type="entry name" value="ATPase_AAA_core"/>
</dbReference>
<feature type="region of interest" description="Disordered" evidence="1">
    <location>
        <begin position="1025"/>
        <end position="1052"/>
    </location>
</feature>
<dbReference type="Pfam" id="PF00004">
    <property type="entry name" value="AAA"/>
    <property type="match status" value="1"/>
</dbReference>
<reference evidence="3 4" key="1">
    <citation type="submission" date="2024-01" db="EMBL/GenBank/DDBJ databases">
        <authorList>
            <person name="Allen C."/>
            <person name="Tagirdzhanova G."/>
        </authorList>
    </citation>
    <scope>NUCLEOTIDE SEQUENCE [LARGE SCALE GENOMIC DNA]</scope>
</reference>
<feature type="compositionally biased region" description="Low complexity" evidence="1">
    <location>
        <begin position="685"/>
        <end position="705"/>
    </location>
</feature>
<feature type="compositionally biased region" description="Gly residues" evidence="1">
    <location>
        <begin position="341"/>
        <end position="353"/>
    </location>
</feature>
<evidence type="ECO:0000256" key="1">
    <source>
        <dbReference type="SAM" id="MobiDB-lite"/>
    </source>
</evidence>
<dbReference type="PANTHER" id="PTHR23389:SF3">
    <property type="entry name" value="CHROMOSOME TRANSMISSION FIDELITY PROTEIN 18 HOMOLOG"/>
    <property type="match status" value="1"/>
</dbReference>
<feature type="region of interest" description="Disordered" evidence="1">
    <location>
        <begin position="331"/>
        <end position="356"/>
    </location>
</feature>
<organism evidence="3 4">
    <name type="scientific">Sporothrix curviconia</name>
    <dbReference type="NCBI Taxonomy" id="1260050"/>
    <lineage>
        <taxon>Eukaryota</taxon>
        <taxon>Fungi</taxon>
        <taxon>Dikarya</taxon>
        <taxon>Ascomycota</taxon>
        <taxon>Pezizomycotina</taxon>
        <taxon>Sordariomycetes</taxon>
        <taxon>Sordariomycetidae</taxon>
        <taxon>Ophiostomatales</taxon>
        <taxon>Ophiostomataceae</taxon>
        <taxon>Sporothrix</taxon>
    </lineage>
</organism>
<feature type="region of interest" description="Disordered" evidence="1">
    <location>
        <begin position="32"/>
        <end position="115"/>
    </location>
</feature>
<dbReference type="SUPFAM" id="SSF52540">
    <property type="entry name" value="P-loop containing nucleoside triphosphate hydrolases"/>
    <property type="match status" value="1"/>
</dbReference>
<dbReference type="CDD" id="cd00009">
    <property type="entry name" value="AAA"/>
    <property type="match status" value="1"/>
</dbReference>
<dbReference type="PANTHER" id="PTHR23389">
    <property type="entry name" value="CHROMOSOME TRANSMISSION FIDELITY FACTOR 18"/>
    <property type="match status" value="1"/>
</dbReference>
<sequence length="1135" mass="120440">MDTDTVSQAAVMAPAVTADNMVETVPAMAPAAAAAAPRPVKRVALGGFVDSDDEDEDEDDGGKDSSVPAPAPAQPQEAAMTTSEPTETTVLAQAQATASQTQLSESSAPATNDTQMHGAQVVHDNGANNDEDQEENEEDRYGLLFSAGSQTLADPLPLALTAVTASSTIVNTVMIKTCTGRAIPVRQRSTPRAAVPYEAMVAQRSKTKEGRAQRNFYGIAIHELVDGARAEMAVQEAEAAKKCKDAEETAAIEAQRAAMPATTTKTAATAAAAAHGRRQKKKQMLWTEKYRARSFMDLVGDDLTNRLVLRWLKRWDPVVFPGSARKRVPLARNNNSNNAGGVPGLGLGAGPGGDADEKPHRKILILTGPPGLGKTTLAHVCARQAGYEVLEINASDDRSRDVVNGRIRTSLGTESVKAVEQITSLSAAAAATAGPATKPKVARPVCVVVDEVDGVVSGSGAGGEGGFVKALIDLVLLDQKNAAGGGNASAAAGSSSRRRKRGDDFRQMRPLILICNDIYHVSLRPLRLSGLAEIVHVGKPSVDTVVNRLRSIFEKEGIPCEKEAARKLCEAAWGMATGGEAAAAARRGTESTAEGDLRGVMVVGEWVARRLRAENDKENEETAKLGCAAPLPLLTRQWVEKHVLPDLASGGSGGGGGIGARGLGRGGVREIVTRVFQEGAGFPRTTSGPSASSIAAASATSATTSYRHEQPREQMSFAEGQQRYAMGRLREMIETSGDVDRIMTDIFGEYPSREFNDDSFLSKPDAAYEWMHFHDACAHRVFGSQEWELAPYTSQPVLACHQLFATSRRHVPEAVDESSRTMPFSGPRADFQAREAEKHSRGALQAIQAHLPPSLLRAFRNAEDLAADFLPYVVRLVSPDVKPVLVHVASAASTGKDGKNSGPTAVASVRREGEKALVRRAAEVLAELGIKLQRGMLEEAPGAAAAGAPAGRPQWVYRMEPDLDLLASFETAAAGGLLLAGSAAPTRYAVRQVLDQELRKTLAARDNAARQARFHAGAASAASALLPGDADKENNDRRHMDKTGRLKRKSAAADLDLDEPAAVKRDFFGRILAPSEPSARLDNAHDSAQANGDGNGGADGDDSRADAQRVWVTFHEGLNNAVRKPISVDEFLRGL</sequence>
<proteinExistence type="predicted"/>
<feature type="compositionally biased region" description="Low complexity" evidence="1">
    <location>
        <begin position="64"/>
        <end position="79"/>
    </location>
</feature>
<feature type="compositionally biased region" description="Low complexity" evidence="1">
    <location>
        <begin position="86"/>
        <end position="108"/>
    </location>
</feature>
<gene>
    <name evidence="3" type="primary">ctf18</name>
    <name evidence="3" type="ORF">SCUCBS95973_005725</name>
</gene>
<dbReference type="InterPro" id="IPR027417">
    <property type="entry name" value="P-loop_NTPase"/>
</dbReference>
<feature type="compositionally biased region" description="Basic and acidic residues" evidence="1">
    <location>
        <begin position="1029"/>
        <end position="1044"/>
    </location>
</feature>
<dbReference type="SMART" id="SM00382">
    <property type="entry name" value="AAA"/>
    <property type="match status" value="1"/>
</dbReference>
<dbReference type="InterPro" id="IPR003593">
    <property type="entry name" value="AAA+_ATPase"/>
</dbReference>
<feature type="region of interest" description="Disordered" evidence="1">
    <location>
        <begin position="680"/>
        <end position="714"/>
    </location>
</feature>
<feature type="compositionally biased region" description="Acidic residues" evidence="1">
    <location>
        <begin position="50"/>
        <end position="61"/>
    </location>
</feature>
<feature type="domain" description="AAA+ ATPase" evidence="2">
    <location>
        <begin position="360"/>
        <end position="541"/>
    </location>
</feature>
<protein>
    <submittedName>
        <fullName evidence="3">Chromosome transmission fidelity protein 18</fullName>
    </submittedName>
</protein>
<keyword evidence="4" id="KW-1185">Reference proteome</keyword>
<feature type="region of interest" description="Disordered" evidence="1">
    <location>
        <begin position="1078"/>
        <end position="1104"/>
    </location>
</feature>
<comment type="caution">
    <text evidence="3">The sequence shown here is derived from an EMBL/GenBank/DDBJ whole genome shotgun (WGS) entry which is preliminary data.</text>
</comment>
<evidence type="ECO:0000313" key="3">
    <source>
        <dbReference type="EMBL" id="CAK7225038.1"/>
    </source>
</evidence>
<dbReference type="Proteomes" id="UP001642405">
    <property type="component" value="Unassembled WGS sequence"/>
</dbReference>
<feature type="compositionally biased region" description="Low complexity" evidence="1">
    <location>
        <begin position="32"/>
        <end position="44"/>
    </location>
</feature>
<evidence type="ECO:0000259" key="2">
    <source>
        <dbReference type="SMART" id="SM00382"/>
    </source>
</evidence>
<dbReference type="EMBL" id="CAWUHB010000032">
    <property type="protein sequence ID" value="CAK7225038.1"/>
    <property type="molecule type" value="Genomic_DNA"/>
</dbReference>
<dbReference type="Gene3D" id="3.40.50.300">
    <property type="entry name" value="P-loop containing nucleotide triphosphate hydrolases"/>
    <property type="match status" value="1"/>
</dbReference>
<evidence type="ECO:0000313" key="4">
    <source>
        <dbReference type="Proteomes" id="UP001642405"/>
    </source>
</evidence>